<name>A0A4U6VIL1_SETVI</name>
<organism evidence="1 2">
    <name type="scientific">Setaria viridis</name>
    <name type="common">Green bristlegrass</name>
    <name type="synonym">Setaria italica subsp. viridis</name>
    <dbReference type="NCBI Taxonomy" id="4556"/>
    <lineage>
        <taxon>Eukaryota</taxon>
        <taxon>Viridiplantae</taxon>
        <taxon>Streptophyta</taxon>
        <taxon>Embryophyta</taxon>
        <taxon>Tracheophyta</taxon>
        <taxon>Spermatophyta</taxon>
        <taxon>Magnoliopsida</taxon>
        <taxon>Liliopsida</taxon>
        <taxon>Poales</taxon>
        <taxon>Poaceae</taxon>
        <taxon>PACMAD clade</taxon>
        <taxon>Panicoideae</taxon>
        <taxon>Panicodae</taxon>
        <taxon>Paniceae</taxon>
        <taxon>Cenchrinae</taxon>
        <taxon>Setaria</taxon>
    </lineage>
</organism>
<dbReference type="AlphaFoldDB" id="A0A4U6VIL1"/>
<evidence type="ECO:0000313" key="2">
    <source>
        <dbReference type="Proteomes" id="UP000298652"/>
    </source>
</evidence>
<sequence>MAMVGCCSVAGASRTAAPFDGKREKKSAPVNEPLLHREVQLRRQYITTSEIRELGINATFASCSATATVTAKCSMLAGIHSWQPRREQGGCK</sequence>
<protein>
    <submittedName>
        <fullName evidence="1">Uncharacterized protein</fullName>
    </submittedName>
</protein>
<reference evidence="1" key="1">
    <citation type="submission" date="2019-03" db="EMBL/GenBank/DDBJ databases">
        <title>WGS assembly of Setaria viridis.</title>
        <authorList>
            <person name="Huang P."/>
            <person name="Jenkins J."/>
            <person name="Grimwood J."/>
            <person name="Barry K."/>
            <person name="Healey A."/>
            <person name="Mamidi S."/>
            <person name="Sreedasyam A."/>
            <person name="Shu S."/>
            <person name="Feldman M."/>
            <person name="Wu J."/>
            <person name="Yu Y."/>
            <person name="Chen C."/>
            <person name="Johnson J."/>
            <person name="Rokhsar D."/>
            <person name="Baxter I."/>
            <person name="Schmutz J."/>
            <person name="Brutnell T."/>
            <person name="Kellogg E."/>
        </authorList>
    </citation>
    <scope>NUCLEOTIDE SEQUENCE [LARGE SCALE GENOMIC DNA]</scope>
</reference>
<keyword evidence="2" id="KW-1185">Reference proteome</keyword>
<dbReference type="OMA" id="MAMVGCC"/>
<dbReference type="EMBL" id="CM016554">
    <property type="protein sequence ID" value="TKW28354.1"/>
    <property type="molecule type" value="Genomic_DNA"/>
</dbReference>
<dbReference type="Proteomes" id="UP000298652">
    <property type="component" value="Chromosome 3"/>
</dbReference>
<gene>
    <name evidence="1" type="ORF">SEVIR_3G312600v2</name>
</gene>
<proteinExistence type="predicted"/>
<accession>A0A4U6VIL1</accession>
<dbReference type="Gramene" id="TKW28354">
    <property type="protein sequence ID" value="TKW28354"/>
    <property type="gene ID" value="SEVIR_3G312600v2"/>
</dbReference>
<evidence type="ECO:0000313" key="1">
    <source>
        <dbReference type="EMBL" id="TKW28354.1"/>
    </source>
</evidence>